<evidence type="ECO:0000256" key="13">
    <source>
        <dbReference type="ARBA" id="ARBA00023136"/>
    </source>
</evidence>
<dbReference type="SUPFAM" id="SSF81464">
    <property type="entry name" value="Cytochrome c oxidase subunit II-like, transmembrane region"/>
    <property type="match status" value="1"/>
</dbReference>
<feature type="transmembrane region" description="Helical" evidence="18">
    <location>
        <begin position="62"/>
        <end position="84"/>
    </location>
</feature>
<keyword evidence="12 17" id="KW-0186">Copper</keyword>
<dbReference type="InterPro" id="IPR014222">
    <property type="entry name" value="Cyt_c_oxidase_su2"/>
</dbReference>
<evidence type="ECO:0000259" key="21">
    <source>
        <dbReference type="PROSITE" id="PS51007"/>
    </source>
</evidence>
<dbReference type="GO" id="GO:0020037">
    <property type="term" value="F:heme binding"/>
    <property type="evidence" value="ECO:0007669"/>
    <property type="project" value="InterPro"/>
</dbReference>
<dbReference type="InterPro" id="IPR045187">
    <property type="entry name" value="CcO_II"/>
</dbReference>
<dbReference type="InterPro" id="IPR002429">
    <property type="entry name" value="CcO_II-like_C"/>
</dbReference>
<dbReference type="PANTHER" id="PTHR22888:SF18">
    <property type="entry name" value="CYTOCHROME BO(3) UBIQUINOL OXIDASE SUBUNIT 2"/>
    <property type="match status" value="1"/>
</dbReference>
<dbReference type="Pfam" id="PF00034">
    <property type="entry name" value="Cytochrom_C"/>
    <property type="match status" value="1"/>
</dbReference>
<feature type="domain" description="Cytochrome oxidase subunit II copper A binding" evidence="19">
    <location>
        <begin position="143"/>
        <end position="256"/>
    </location>
</feature>
<sequence>MNTFSHLPAHLWRQGNLHAMRAAALFACGAGVAFAQDKETRNFLFLGDLASRYNREVWEMSIPAIIMSILIAVATSWALFYSVIKFRERKGEVREPAQFHGNNVLEIALIAVPFLIVTVLAILTVRTMVRINNPDIYAKSLRGEPVQVDVLAAQFWWNFTYPQLGNIANGNEMVMPQGRAIRTNITSRDVMHQFWAPNIGGQRAAIPGVQKEYTLDIERPGIYQGNCTQLCGPSHANMRYKVVVLAENDWNAFVTAARAYRAPVPAPGSSEARGQQIFLQGKNGSPSCAGCHRVQGLQGAAGLAGPDLSYFASRNTLGAGMWEGEAARERLKEWILNSPGLKPGSLMPAYRNVQTGKSLLSEQDLDDLEAYLLTLKLPPAAEYWNKVPSR</sequence>
<proteinExistence type="inferred from homology"/>
<reference evidence="23" key="1">
    <citation type="submission" date="2012-03" db="EMBL/GenBank/DDBJ databases">
        <title>Complete sequence of chromosome of Deinococcus peraridilitoris DSM 19664.</title>
        <authorList>
            <person name="Lucas S."/>
            <person name="Copeland A."/>
            <person name="Lapidus A."/>
            <person name="Glavina del Rio T."/>
            <person name="Dalin E."/>
            <person name="Tice H."/>
            <person name="Bruce D."/>
            <person name="Goodwin L."/>
            <person name="Pitluck S."/>
            <person name="Peters L."/>
            <person name="Mikhailova N."/>
            <person name="Lu M."/>
            <person name="Kyrpides N."/>
            <person name="Mavromatis K."/>
            <person name="Ivanova N."/>
            <person name="Brettin T."/>
            <person name="Detter J.C."/>
            <person name="Han C."/>
            <person name="Larimer F."/>
            <person name="Land M."/>
            <person name="Hauser L."/>
            <person name="Markowitz V."/>
            <person name="Cheng J.-F."/>
            <person name="Hugenholtz P."/>
            <person name="Woyke T."/>
            <person name="Wu D."/>
            <person name="Pukall R."/>
            <person name="Steenblock K."/>
            <person name="Brambilla E."/>
            <person name="Klenk H.-P."/>
            <person name="Eisen J.A."/>
        </authorList>
    </citation>
    <scope>NUCLEOTIDE SEQUENCE [LARGE SCALE GENOMIC DNA]</scope>
    <source>
        <strain evidence="23">DSM 19664 / LMG 22246 / CIP 109416 / KR-200</strain>
    </source>
</reference>
<dbReference type="PRINTS" id="PR01166">
    <property type="entry name" value="CYCOXIDASEII"/>
</dbReference>
<evidence type="ECO:0000256" key="12">
    <source>
        <dbReference type="ARBA" id="ARBA00023008"/>
    </source>
</evidence>
<evidence type="ECO:0000256" key="14">
    <source>
        <dbReference type="ARBA" id="ARBA00024688"/>
    </source>
</evidence>
<dbReference type="Gene3D" id="1.10.287.90">
    <property type="match status" value="1"/>
</dbReference>
<dbReference type="Proteomes" id="UP000010467">
    <property type="component" value="Chromosome"/>
</dbReference>
<comment type="similarity">
    <text evidence="2 16">Belongs to the cytochrome c oxidase subunit 2 family.</text>
</comment>
<comment type="function">
    <text evidence="14 17">Subunits I and II form the functional core of the enzyme complex. Electrons originating in cytochrome c are transferred via heme a and Cu(A) to the binuclear center formed by heme a3 and Cu(B).</text>
</comment>
<dbReference type="GO" id="GO:0016491">
    <property type="term" value="F:oxidoreductase activity"/>
    <property type="evidence" value="ECO:0007669"/>
    <property type="project" value="InterPro"/>
</dbReference>
<evidence type="ECO:0000259" key="19">
    <source>
        <dbReference type="PROSITE" id="PS50857"/>
    </source>
</evidence>
<dbReference type="GO" id="GO:0005886">
    <property type="term" value="C:plasma membrane"/>
    <property type="evidence" value="ECO:0007669"/>
    <property type="project" value="UniProtKB-SubCell"/>
</dbReference>
<organism evidence="22 23">
    <name type="scientific">Deinococcus peraridilitoris (strain DSM 19664 / LMG 22246 / CIP 109416 / KR-200)</name>
    <dbReference type="NCBI Taxonomy" id="937777"/>
    <lineage>
        <taxon>Bacteria</taxon>
        <taxon>Thermotogati</taxon>
        <taxon>Deinococcota</taxon>
        <taxon>Deinococci</taxon>
        <taxon>Deinococcales</taxon>
        <taxon>Deinococcaceae</taxon>
        <taxon>Deinococcus</taxon>
    </lineage>
</organism>
<dbReference type="HOGENOM" id="CLU_036876_1_1_0"/>
<evidence type="ECO:0000256" key="16">
    <source>
        <dbReference type="RuleBase" id="RU000456"/>
    </source>
</evidence>
<comment type="cofactor">
    <cofactor evidence="17">
        <name>Cu cation</name>
        <dbReference type="ChEBI" id="CHEBI:23378"/>
    </cofactor>
    <text evidence="17">Binds a copper A center.</text>
</comment>
<evidence type="ECO:0000256" key="11">
    <source>
        <dbReference type="ARBA" id="ARBA00023004"/>
    </source>
</evidence>
<dbReference type="PANTHER" id="PTHR22888">
    <property type="entry name" value="CYTOCHROME C OXIDASE, SUBUNIT II"/>
    <property type="match status" value="1"/>
</dbReference>
<accession>K9ZX58</accession>
<keyword evidence="11 15" id="KW-0408">Iron</keyword>
<dbReference type="PROSITE" id="PS00078">
    <property type="entry name" value="COX2"/>
    <property type="match status" value="1"/>
</dbReference>
<evidence type="ECO:0000256" key="2">
    <source>
        <dbReference type="ARBA" id="ARBA00007866"/>
    </source>
</evidence>
<dbReference type="Pfam" id="PF00116">
    <property type="entry name" value="COX2"/>
    <property type="match status" value="1"/>
</dbReference>
<dbReference type="InterPro" id="IPR009056">
    <property type="entry name" value="Cyt_c-like_dom"/>
</dbReference>
<keyword evidence="13 18" id="KW-0472">Membrane</keyword>
<dbReference type="InterPro" id="IPR001505">
    <property type="entry name" value="Copper_CuA"/>
</dbReference>
<evidence type="ECO:0000256" key="18">
    <source>
        <dbReference type="SAM" id="Phobius"/>
    </source>
</evidence>
<dbReference type="InterPro" id="IPR036909">
    <property type="entry name" value="Cyt_c-like_dom_sf"/>
</dbReference>
<evidence type="ECO:0000256" key="7">
    <source>
        <dbReference type="ARBA" id="ARBA00022723"/>
    </source>
</evidence>
<evidence type="ECO:0000256" key="4">
    <source>
        <dbReference type="ARBA" id="ARBA00022617"/>
    </source>
</evidence>
<evidence type="ECO:0000256" key="8">
    <source>
        <dbReference type="ARBA" id="ARBA00022967"/>
    </source>
</evidence>
<dbReference type="EMBL" id="CP003382">
    <property type="protein sequence ID" value="AFZ66141.1"/>
    <property type="molecule type" value="Genomic_DNA"/>
</dbReference>
<keyword evidence="3 16" id="KW-0813">Transport</keyword>
<dbReference type="NCBIfam" id="TIGR02866">
    <property type="entry name" value="CoxB"/>
    <property type="match status" value="1"/>
</dbReference>
<feature type="domain" description="Cytochrome oxidase subunit II transmembrane region profile" evidence="20">
    <location>
        <begin position="38"/>
        <end position="135"/>
    </location>
</feature>
<protein>
    <recommendedName>
        <fullName evidence="17">Cytochrome c oxidase subunit 2</fullName>
        <ecNumber evidence="17">7.1.1.9</ecNumber>
    </recommendedName>
</protein>
<keyword evidence="8" id="KW-1278">Translocase</keyword>
<keyword evidence="7 15" id="KW-0479">Metal-binding</keyword>
<dbReference type="SUPFAM" id="SSF49503">
    <property type="entry name" value="Cupredoxins"/>
    <property type="match status" value="1"/>
</dbReference>
<feature type="transmembrane region" description="Helical" evidence="18">
    <location>
        <begin position="104"/>
        <end position="125"/>
    </location>
</feature>
<evidence type="ECO:0000256" key="3">
    <source>
        <dbReference type="ARBA" id="ARBA00022448"/>
    </source>
</evidence>
<keyword evidence="23" id="KW-1185">Reference proteome</keyword>
<dbReference type="eggNOG" id="COG2010">
    <property type="taxonomic scope" value="Bacteria"/>
</dbReference>
<dbReference type="PROSITE" id="PS50857">
    <property type="entry name" value="COX2_CUA"/>
    <property type="match status" value="1"/>
</dbReference>
<keyword evidence="4 15" id="KW-0349">Heme</keyword>
<dbReference type="AlphaFoldDB" id="K9ZX58"/>
<evidence type="ECO:0000259" key="20">
    <source>
        <dbReference type="PROSITE" id="PS50999"/>
    </source>
</evidence>
<name>K9ZX58_DEIPD</name>
<dbReference type="SUPFAM" id="SSF46626">
    <property type="entry name" value="Cytochrome c"/>
    <property type="match status" value="1"/>
</dbReference>
<feature type="domain" description="Cytochrome c" evidence="21">
    <location>
        <begin position="269"/>
        <end position="376"/>
    </location>
</feature>
<evidence type="ECO:0000256" key="9">
    <source>
        <dbReference type="ARBA" id="ARBA00022982"/>
    </source>
</evidence>
<evidence type="ECO:0000313" key="22">
    <source>
        <dbReference type="EMBL" id="AFZ66141.1"/>
    </source>
</evidence>
<dbReference type="STRING" id="937777.Deipe_0546"/>
<dbReference type="GO" id="GO:0005507">
    <property type="term" value="F:copper ion binding"/>
    <property type="evidence" value="ECO:0007669"/>
    <property type="project" value="InterPro"/>
</dbReference>
<evidence type="ECO:0000256" key="6">
    <source>
        <dbReference type="ARBA" id="ARBA00022692"/>
    </source>
</evidence>
<dbReference type="Gene3D" id="2.60.40.420">
    <property type="entry name" value="Cupredoxins - blue copper proteins"/>
    <property type="match status" value="1"/>
</dbReference>
<dbReference type="KEGG" id="dpd:Deipe_0546"/>
<evidence type="ECO:0000256" key="1">
    <source>
        <dbReference type="ARBA" id="ARBA00004141"/>
    </source>
</evidence>
<keyword evidence="6 16" id="KW-0812">Transmembrane</keyword>
<evidence type="ECO:0000313" key="23">
    <source>
        <dbReference type="Proteomes" id="UP000010467"/>
    </source>
</evidence>
<comment type="catalytic activity">
    <reaction evidence="17">
        <text>4 Fe(II)-[cytochrome c] + O2 + 8 H(+)(in) = 4 Fe(III)-[cytochrome c] + 2 H2O + 4 H(+)(out)</text>
        <dbReference type="Rhea" id="RHEA:11436"/>
        <dbReference type="Rhea" id="RHEA-COMP:10350"/>
        <dbReference type="Rhea" id="RHEA-COMP:14399"/>
        <dbReference type="ChEBI" id="CHEBI:15377"/>
        <dbReference type="ChEBI" id="CHEBI:15378"/>
        <dbReference type="ChEBI" id="CHEBI:15379"/>
        <dbReference type="ChEBI" id="CHEBI:29033"/>
        <dbReference type="ChEBI" id="CHEBI:29034"/>
        <dbReference type="EC" id="7.1.1.9"/>
    </reaction>
</comment>
<dbReference type="PROSITE" id="PS50999">
    <property type="entry name" value="COX2_TM"/>
    <property type="match status" value="1"/>
</dbReference>
<dbReference type="PROSITE" id="PS51007">
    <property type="entry name" value="CYTC"/>
    <property type="match status" value="1"/>
</dbReference>
<dbReference type="InterPro" id="IPR036257">
    <property type="entry name" value="Cyt_c_oxidase_su2_TM_sf"/>
</dbReference>
<dbReference type="InterPro" id="IPR008972">
    <property type="entry name" value="Cupredoxin"/>
</dbReference>
<dbReference type="InterPro" id="IPR011759">
    <property type="entry name" value="Cyt_c_oxidase_su2_TM_dom"/>
</dbReference>
<dbReference type="GO" id="GO:0042773">
    <property type="term" value="P:ATP synthesis coupled electron transport"/>
    <property type="evidence" value="ECO:0007669"/>
    <property type="project" value="TreeGrafter"/>
</dbReference>
<evidence type="ECO:0000256" key="10">
    <source>
        <dbReference type="ARBA" id="ARBA00022989"/>
    </source>
</evidence>
<dbReference type="PATRIC" id="fig|937777.3.peg.549"/>
<dbReference type="eggNOG" id="COG1622">
    <property type="taxonomic scope" value="Bacteria"/>
</dbReference>
<evidence type="ECO:0000256" key="15">
    <source>
        <dbReference type="PROSITE-ProRule" id="PRU00433"/>
    </source>
</evidence>
<gene>
    <name evidence="22" type="ordered locus">Deipe_0546</name>
</gene>
<keyword evidence="5 16" id="KW-0679">Respiratory chain</keyword>
<dbReference type="GO" id="GO:0004129">
    <property type="term" value="F:cytochrome-c oxidase activity"/>
    <property type="evidence" value="ECO:0007669"/>
    <property type="project" value="UniProtKB-EC"/>
</dbReference>
<dbReference type="Pfam" id="PF02790">
    <property type="entry name" value="COX2_TM"/>
    <property type="match status" value="1"/>
</dbReference>
<evidence type="ECO:0000256" key="17">
    <source>
        <dbReference type="RuleBase" id="RU004024"/>
    </source>
</evidence>
<evidence type="ECO:0000256" key="5">
    <source>
        <dbReference type="ARBA" id="ARBA00022660"/>
    </source>
</evidence>
<comment type="subcellular location">
    <subcellularLocation>
        <location evidence="16">Cell membrane</location>
        <topology evidence="16">Multi-pass membrane protein</topology>
    </subcellularLocation>
    <subcellularLocation>
        <location evidence="1">Membrane</location>
        <topology evidence="1">Multi-pass membrane protein</topology>
    </subcellularLocation>
</comment>
<dbReference type="EC" id="7.1.1.9" evidence="17"/>
<keyword evidence="9 16" id="KW-0249">Electron transport</keyword>
<keyword evidence="10 18" id="KW-1133">Transmembrane helix</keyword>